<evidence type="ECO:0000313" key="2">
    <source>
        <dbReference type="Proteomes" id="UP001396334"/>
    </source>
</evidence>
<organism evidence="1 2">
    <name type="scientific">Hibiscus sabdariffa</name>
    <name type="common">roselle</name>
    <dbReference type="NCBI Taxonomy" id="183260"/>
    <lineage>
        <taxon>Eukaryota</taxon>
        <taxon>Viridiplantae</taxon>
        <taxon>Streptophyta</taxon>
        <taxon>Embryophyta</taxon>
        <taxon>Tracheophyta</taxon>
        <taxon>Spermatophyta</taxon>
        <taxon>Magnoliopsida</taxon>
        <taxon>eudicotyledons</taxon>
        <taxon>Gunneridae</taxon>
        <taxon>Pentapetalae</taxon>
        <taxon>rosids</taxon>
        <taxon>malvids</taxon>
        <taxon>Malvales</taxon>
        <taxon>Malvaceae</taxon>
        <taxon>Malvoideae</taxon>
        <taxon>Hibiscus</taxon>
    </lineage>
</organism>
<name>A0ABR2S651_9ROSI</name>
<reference evidence="1 2" key="1">
    <citation type="journal article" date="2024" name="G3 (Bethesda)">
        <title>Genome assembly of Hibiscus sabdariffa L. provides insights into metabolisms of medicinal natural products.</title>
        <authorList>
            <person name="Kim T."/>
        </authorList>
    </citation>
    <scope>NUCLEOTIDE SEQUENCE [LARGE SCALE GENOMIC DNA]</scope>
    <source>
        <strain evidence="1">TK-2024</strain>
        <tissue evidence="1">Old leaves</tissue>
    </source>
</reference>
<protein>
    <submittedName>
        <fullName evidence="1">Uncharacterized protein</fullName>
    </submittedName>
</protein>
<dbReference type="EMBL" id="JBBPBN010000016">
    <property type="protein sequence ID" value="KAK9020638.1"/>
    <property type="molecule type" value="Genomic_DNA"/>
</dbReference>
<sequence>MDSITASRARLEFVKQQPVKTAKQGLEWRVKPPKHLIGSEAGGMENVNVERDDVGKAITTGVSSEQQASMGAATGFK</sequence>
<dbReference type="Proteomes" id="UP001396334">
    <property type="component" value="Unassembled WGS sequence"/>
</dbReference>
<evidence type="ECO:0000313" key="1">
    <source>
        <dbReference type="EMBL" id="KAK9020638.1"/>
    </source>
</evidence>
<accession>A0ABR2S651</accession>
<proteinExistence type="predicted"/>
<gene>
    <name evidence="1" type="ORF">V6N11_010656</name>
</gene>
<comment type="caution">
    <text evidence="1">The sequence shown here is derived from an EMBL/GenBank/DDBJ whole genome shotgun (WGS) entry which is preliminary data.</text>
</comment>
<keyword evidence="2" id="KW-1185">Reference proteome</keyword>